<proteinExistence type="predicted"/>
<gene>
    <name evidence="1" type="ORF">UFOVP1313_55</name>
</gene>
<name>A0A6J5RX67_9CAUD</name>
<dbReference type="EMBL" id="LR797260">
    <property type="protein sequence ID" value="CAB4198188.1"/>
    <property type="molecule type" value="Genomic_DNA"/>
</dbReference>
<evidence type="ECO:0000313" key="1">
    <source>
        <dbReference type="EMBL" id="CAB4198188.1"/>
    </source>
</evidence>
<reference evidence="1" key="1">
    <citation type="submission" date="2020-05" db="EMBL/GenBank/DDBJ databases">
        <authorList>
            <person name="Chiriac C."/>
            <person name="Salcher M."/>
            <person name="Ghai R."/>
            <person name="Kavagutti S V."/>
        </authorList>
    </citation>
    <scope>NUCLEOTIDE SEQUENCE</scope>
</reference>
<sequence>MKILIVASPCVDGVADRDRGEEFVASVAEAEAIGRWLLGTTLWLGALSDDGTKYDSIDVQVWTETNRKEWDQ</sequence>
<accession>A0A6J5RX67</accession>
<organism evidence="1">
    <name type="scientific">uncultured Caudovirales phage</name>
    <dbReference type="NCBI Taxonomy" id="2100421"/>
    <lineage>
        <taxon>Viruses</taxon>
        <taxon>Duplodnaviria</taxon>
        <taxon>Heunggongvirae</taxon>
        <taxon>Uroviricota</taxon>
        <taxon>Caudoviricetes</taxon>
        <taxon>Peduoviridae</taxon>
        <taxon>Maltschvirus</taxon>
        <taxon>Maltschvirus maltsch</taxon>
    </lineage>
</organism>
<protein>
    <submittedName>
        <fullName evidence="1">Uncharacterized protein</fullName>
    </submittedName>
</protein>